<accession>A0A5C6NUX0</accession>
<reference evidence="2 3" key="1">
    <citation type="submission" date="2019-04" db="EMBL/GenBank/DDBJ databases">
        <title>Chromosome genome assembly for Takifugu flavidus.</title>
        <authorList>
            <person name="Xiao S."/>
        </authorList>
    </citation>
    <scope>NUCLEOTIDE SEQUENCE [LARGE SCALE GENOMIC DNA]</scope>
    <source>
        <strain evidence="2">HTHZ2018</strain>
        <tissue evidence="2">Muscle</tissue>
    </source>
</reference>
<sequence>MRFSDARVVFVHICGPADAVGADWWCLVRRWVFEHNKLFGGGGRQTDRSGEEEKEEEEKSSGSGDLEFELLRKEEKKSGRQLQRHICKLGKERKKKEVITVSLRRKKGNRPERTNDKLRPQAFLRPAGRIPVIRPSHPFRACLRSGSLALRADDPAPPARFNMLCVPAPLTPLHLNHHCPRAGPLLLRFKEPAKGTFQAG</sequence>
<protein>
    <submittedName>
        <fullName evidence="2">Uncharacterized protein</fullName>
    </submittedName>
</protein>
<feature type="region of interest" description="Disordered" evidence="1">
    <location>
        <begin position="42"/>
        <end position="66"/>
    </location>
</feature>
<evidence type="ECO:0000313" key="2">
    <source>
        <dbReference type="EMBL" id="TWW70786.1"/>
    </source>
</evidence>
<organism evidence="2 3">
    <name type="scientific">Takifugu flavidus</name>
    <name type="common">sansaifugu</name>
    <dbReference type="NCBI Taxonomy" id="433684"/>
    <lineage>
        <taxon>Eukaryota</taxon>
        <taxon>Metazoa</taxon>
        <taxon>Chordata</taxon>
        <taxon>Craniata</taxon>
        <taxon>Vertebrata</taxon>
        <taxon>Euteleostomi</taxon>
        <taxon>Actinopterygii</taxon>
        <taxon>Neopterygii</taxon>
        <taxon>Teleostei</taxon>
        <taxon>Neoteleostei</taxon>
        <taxon>Acanthomorphata</taxon>
        <taxon>Eupercaria</taxon>
        <taxon>Tetraodontiformes</taxon>
        <taxon>Tetradontoidea</taxon>
        <taxon>Tetraodontidae</taxon>
        <taxon>Takifugu</taxon>
    </lineage>
</organism>
<dbReference type="Proteomes" id="UP000324091">
    <property type="component" value="Chromosome 17"/>
</dbReference>
<name>A0A5C6NUX0_9TELE</name>
<dbReference type="AlphaFoldDB" id="A0A5C6NUX0"/>
<dbReference type="EMBL" id="RHFK02000009">
    <property type="protein sequence ID" value="TWW70786.1"/>
    <property type="molecule type" value="Genomic_DNA"/>
</dbReference>
<evidence type="ECO:0000256" key="1">
    <source>
        <dbReference type="SAM" id="MobiDB-lite"/>
    </source>
</evidence>
<proteinExistence type="predicted"/>
<gene>
    <name evidence="2" type="ORF">D4764_17G0002690</name>
</gene>
<keyword evidence="3" id="KW-1185">Reference proteome</keyword>
<comment type="caution">
    <text evidence="2">The sequence shown here is derived from an EMBL/GenBank/DDBJ whole genome shotgun (WGS) entry which is preliminary data.</text>
</comment>
<evidence type="ECO:0000313" key="3">
    <source>
        <dbReference type="Proteomes" id="UP000324091"/>
    </source>
</evidence>